<dbReference type="RefSeq" id="WP_346761230.1">
    <property type="nucleotide sequence ID" value="NZ_JAUJEB010000007.1"/>
</dbReference>
<dbReference type="InterPro" id="IPR002068">
    <property type="entry name" value="A-crystallin/Hsp20_dom"/>
</dbReference>
<evidence type="ECO:0000313" key="5">
    <source>
        <dbReference type="Proteomes" id="UP001172083"/>
    </source>
</evidence>
<comment type="similarity">
    <text evidence="1 2">Belongs to the small heat shock protein (HSP20) family.</text>
</comment>
<accession>A0ABT8LDN6</accession>
<dbReference type="CDD" id="cd06464">
    <property type="entry name" value="ACD_sHsps-like"/>
    <property type="match status" value="1"/>
</dbReference>
<dbReference type="InterPro" id="IPR031107">
    <property type="entry name" value="Small_HSP"/>
</dbReference>
<evidence type="ECO:0000313" key="4">
    <source>
        <dbReference type="EMBL" id="MDN5215894.1"/>
    </source>
</evidence>
<feature type="domain" description="SHSP" evidence="3">
    <location>
        <begin position="34"/>
        <end position="145"/>
    </location>
</feature>
<dbReference type="PROSITE" id="PS01031">
    <property type="entry name" value="SHSP"/>
    <property type="match status" value="1"/>
</dbReference>
<organism evidence="4 5">
    <name type="scientific">Agaribacillus aureus</name>
    <dbReference type="NCBI Taxonomy" id="3051825"/>
    <lineage>
        <taxon>Bacteria</taxon>
        <taxon>Pseudomonadati</taxon>
        <taxon>Bacteroidota</taxon>
        <taxon>Cytophagia</taxon>
        <taxon>Cytophagales</taxon>
        <taxon>Splendidivirgaceae</taxon>
        <taxon>Agaribacillus</taxon>
    </lineage>
</organism>
<name>A0ABT8LDN6_9BACT</name>
<dbReference type="SUPFAM" id="SSF49764">
    <property type="entry name" value="HSP20-like chaperones"/>
    <property type="match status" value="1"/>
</dbReference>
<evidence type="ECO:0000256" key="1">
    <source>
        <dbReference type="PROSITE-ProRule" id="PRU00285"/>
    </source>
</evidence>
<gene>
    <name evidence="4" type="ORF">QQ020_27705</name>
</gene>
<comment type="caution">
    <text evidence="4">The sequence shown here is derived from an EMBL/GenBank/DDBJ whole genome shotgun (WGS) entry which is preliminary data.</text>
</comment>
<proteinExistence type="inferred from homology"/>
<keyword evidence="5" id="KW-1185">Reference proteome</keyword>
<dbReference type="InterPro" id="IPR008978">
    <property type="entry name" value="HSP20-like_chaperone"/>
</dbReference>
<evidence type="ECO:0000259" key="3">
    <source>
        <dbReference type="PROSITE" id="PS01031"/>
    </source>
</evidence>
<dbReference type="Pfam" id="PF00011">
    <property type="entry name" value="HSP20"/>
    <property type="match status" value="1"/>
</dbReference>
<evidence type="ECO:0000256" key="2">
    <source>
        <dbReference type="RuleBase" id="RU003616"/>
    </source>
</evidence>
<dbReference type="PANTHER" id="PTHR11527">
    <property type="entry name" value="HEAT-SHOCK PROTEIN 20 FAMILY MEMBER"/>
    <property type="match status" value="1"/>
</dbReference>
<dbReference type="Proteomes" id="UP001172083">
    <property type="component" value="Unassembled WGS sequence"/>
</dbReference>
<protein>
    <submittedName>
        <fullName evidence="4">Hsp20/alpha crystallin family protein</fullName>
    </submittedName>
</protein>
<sequence>MTLVKYKNDFNDYVPTNFSSLLDNFFNDRFHFTGTNRTFLPKVDIAESEEGFEVSLAAPGMKKEDFKIEVNENYLTIAGERKFTNEDKGKNYHTVETQYGTFSKSFKLPKNVNGEKINAKYEAGILNLFVPKDEKKKLKNTITVK</sequence>
<dbReference type="EMBL" id="JAUJEB010000007">
    <property type="protein sequence ID" value="MDN5215894.1"/>
    <property type="molecule type" value="Genomic_DNA"/>
</dbReference>
<dbReference type="Gene3D" id="2.60.40.790">
    <property type="match status" value="1"/>
</dbReference>
<reference evidence="4" key="1">
    <citation type="submission" date="2023-06" db="EMBL/GenBank/DDBJ databases">
        <title>Genomic of Agaribacillus aureum.</title>
        <authorList>
            <person name="Wang G."/>
        </authorList>
    </citation>
    <scope>NUCLEOTIDE SEQUENCE</scope>
    <source>
        <strain evidence="4">BMA12</strain>
    </source>
</reference>